<keyword evidence="2" id="KW-1185">Reference proteome</keyword>
<organism evidence="1 2">
    <name type="scientific">Rhododendron molle</name>
    <name type="common">Chinese azalea</name>
    <name type="synonym">Azalea mollis</name>
    <dbReference type="NCBI Taxonomy" id="49168"/>
    <lineage>
        <taxon>Eukaryota</taxon>
        <taxon>Viridiplantae</taxon>
        <taxon>Streptophyta</taxon>
        <taxon>Embryophyta</taxon>
        <taxon>Tracheophyta</taxon>
        <taxon>Spermatophyta</taxon>
        <taxon>Magnoliopsida</taxon>
        <taxon>eudicotyledons</taxon>
        <taxon>Gunneridae</taxon>
        <taxon>Pentapetalae</taxon>
        <taxon>asterids</taxon>
        <taxon>Ericales</taxon>
        <taxon>Ericaceae</taxon>
        <taxon>Ericoideae</taxon>
        <taxon>Rhodoreae</taxon>
        <taxon>Rhododendron</taxon>
    </lineage>
</organism>
<reference evidence="1" key="1">
    <citation type="submission" date="2022-02" db="EMBL/GenBank/DDBJ databases">
        <title>Plant Genome Project.</title>
        <authorList>
            <person name="Zhang R.-G."/>
        </authorList>
    </citation>
    <scope>NUCLEOTIDE SEQUENCE</scope>
    <source>
        <strain evidence="1">AT1</strain>
    </source>
</reference>
<comment type="caution">
    <text evidence="1">The sequence shown here is derived from an EMBL/GenBank/DDBJ whole genome shotgun (WGS) entry which is preliminary data.</text>
</comment>
<gene>
    <name evidence="1" type="ORF">RHMOL_Rhmol04G0108500</name>
</gene>
<evidence type="ECO:0000313" key="2">
    <source>
        <dbReference type="Proteomes" id="UP001062846"/>
    </source>
</evidence>
<proteinExistence type="predicted"/>
<dbReference type="Proteomes" id="UP001062846">
    <property type="component" value="Chromosome 4"/>
</dbReference>
<evidence type="ECO:0000313" key="1">
    <source>
        <dbReference type="EMBL" id="KAI8558603.1"/>
    </source>
</evidence>
<accession>A0ACC0NZ06</accession>
<sequence>MSSALVRTTTLRFRRPPPNGYEPLDQSRSRGASYYPYQGRITRSRRKRRQIFLKTYKLASVNSSVGQSSCTSSKLTDSVAVKVKKIAASVVSFIRLNSLRSRNSQSAICPSYPSGVHKPGV</sequence>
<protein>
    <submittedName>
        <fullName evidence="1">Uncharacterized protein</fullName>
    </submittedName>
</protein>
<name>A0ACC0NZ06_RHOML</name>
<dbReference type="EMBL" id="CM046391">
    <property type="protein sequence ID" value="KAI8558603.1"/>
    <property type="molecule type" value="Genomic_DNA"/>
</dbReference>